<gene>
    <name evidence="6" type="primary">moaA_3</name>
    <name evidence="6" type="ORF">CLHOM_33580</name>
</gene>
<dbReference type="AlphaFoldDB" id="A0A0L6Z668"/>
<dbReference type="SFLD" id="SFLDS00029">
    <property type="entry name" value="Radical_SAM"/>
    <property type="match status" value="1"/>
</dbReference>
<dbReference type="CDD" id="cd01335">
    <property type="entry name" value="Radical_SAM"/>
    <property type="match status" value="1"/>
</dbReference>
<protein>
    <submittedName>
        <fullName evidence="6">Cyclic pyranopterin monophosphate synthase</fullName>
        <ecNumber evidence="6">4.1.99.18</ecNumber>
    </submittedName>
</protein>
<dbReference type="InterPro" id="IPR050377">
    <property type="entry name" value="Radical_SAM_PqqE_MftC-like"/>
</dbReference>
<accession>A0A0L6Z668</accession>
<dbReference type="SUPFAM" id="SSF102114">
    <property type="entry name" value="Radical SAM enzymes"/>
    <property type="match status" value="1"/>
</dbReference>
<evidence type="ECO:0000256" key="3">
    <source>
        <dbReference type="ARBA" id="ARBA00023004"/>
    </source>
</evidence>
<evidence type="ECO:0000256" key="4">
    <source>
        <dbReference type="ARBA" id="ARBA00023014"/>
    </source>
</evidence>
<keyword evidence="4" id="KW-0411">Iron-sulfur</keyword>
<dbReference type="RefSeq" id="WP_082204460.1">
    <property type="nucleotide sequence ID" value="NZ_LHUR01000042.1"/>
</dbReference>
<proteinExistence type="predicted"/>
<feature type="domain" description="Radical SAM core" evidence="5">
    <location>
        <begin position="18"/>
        <end position="278"/>
    </location>
</feature>
<dbReference type="SFLD" id="SFLDG01067">
    <property type="entry name" value="SPASM/twitch_domain_containing"/>
    <property type="match status" value="1"/>
</dbReference>
<evidence type="ECO:0000256" key="1">
    <source>
        <dbReference type="ARBA" id="ARBA00022691"/>
    </source>
</evidence>
<keyword evidence="6" id="KW-0456">Lyase</keyword>
<dbReference type="GO" id="GO:0016829">
    <property type="term" value="F:lyase activity"/>
    <property type="evidence" value="ECO:0007669"/>
    <property type="project" value="UniProtKB-KW"/>
</dbReference>
<dbReference type="Pfam" id="PF04055">
    <property type="entry name" value="Radical_SAM"/>
    <property type="match status" value="1"/>
</dbReference>
<comment type="caution">
    <text evidence="6">The sequence shown here is derived from an EMBL/GenBank/DDBJ whole genome shotgun (WGS) entry which is preliminary data.</text>
</comment>
<dbReference type="PROSITE" id="PS51918">
    <property type="entry name" value="RADICAL_SAM"/>
    <property type="match status" value="1"/>
</dbReference>
<evidence type="ECO:0000313" key="6">
    <source>
        <dbReference type="EMBL" id="KOA18456.1"/>
    </source>
</evidence>
<dbReference type="InterPro" id="IPR013785">
    <property type="entry name" value="Aldolase_TIM"/>
</dbReference>
<keyword evidence="2" id="KW-0479">Metal-binding</keyword>
<dbReference type="InterPro" id="IPR058240">
    <property type="entry name" value="rSAM_sf"/>
</dbReference>
<name>A0A0L6Z668_9CLOT</name>
<dbReference type="GO" id="GO:0006783">
    <property type="term" value="P:heme biosynthetic process"/>
    <property type="evidence" value="ECO:0007669"/>
    <property type="project" value="TreeGrafter"/>
</dbReference>
<sequence>MSEIKSPIFQIKNVLPILKGRIPGQVIIQYTDSCNALCPQCSMRKTEAYDRSKLPEEELYKIIDSAAKQKIQALSFTGGEPFIYEEKLLNLIQYASQRNIPYIRTGTNGFMFKDWESSDFKDKIHHLAEKLANTNLRNFWISIDSAEAETHEQMRGLKGVIKGIEKALPIFHQYGIYPAANLGINRNTGGLGKIPMEMTDKEAFYGEFKEAFQFFYQFVMDLGFTMVNACYPMSMEATEGSQMKAVYGAESSNSIISFSIDEKIQLFKALMDTIPKFRSKIRIFTPLVSLYSLIKQYQGDENFSLPCRGGIDFFFIEAKEGNTYPCGYRGKENLGKFYDLNIKSINEKPFCKACDWECFRDPSELIGFFIHSFKNPLSYKNKSLKHSAYVKLWKEDLKYYKMCDYFDGRKPMNNNREKF</sequence>
<dbReference type="InterPro" id="IPR007197">
    <property type="entry name" value="rSAM"/>
</dbReference>
<keyword evidence="3" id="KW-0408">Iron</keyword>
<keyword evidence="1" id="KW-0949">S-adenosyl-L-methionine</keyword>
<dbReference type="Proteomes" id="UP000037043">
    <property type="component" value="Unassembled WGS sequence"/>
</dbReference>
<evidence type="ECO:0000313" key="7">
    <source>
        <dbReference type="Proteomes" id="UP000037043"/>
    </source>
</evidence>
<dbReference type="GO" id="GO:0051536">
    <property type="term" value="F:iron-sulfur cluster binding"/>
    <property type="evidence" value="ECO:0007669"/>
    <property type="project" value="UniProtKB-KW"/>
</dbReference>
<evidence type="ECO:0000259" key="5">
    <source>
        <dbReference type="PROSITE" id="PS51918"/>
    </source>
</evidence>
<dbReference type="PATRIC" id="fig|1121318.3.peg.3353"/>
<reference evidence="7" key="1">
    <citation type="submission" date="2015-08" db="EMBL/GenBank/DDBJ databases">
        <title>Genome sequence of the strict anaerobe Clostridium homopropionicum LuHBu1 (DSM 5847T).</title>
        <authorList>
            <person name="Poehlein A."/>
            <person name="Beck M."/>
            <person name="Schiel-Bengelsdorf B."/>
            <person name="Bengelsdorf F.R."/>
            <person name="Daniel R."/>
            <person name="Duerre P."/>
        </authorList>
    </citation>
    <scope>NUCLEOTIDE SEQUENCE [LARGE SCALE GENOMIC DNA]</scope>
    <source>
        <strain evidence="7">DSM 5847</strain>
    </source>
</reference>
<dbReference type="STRING" id="36844.SAMN04488501_101122"/>
<dbReference type="GO" id="GO:0046872">
    <property type="term" value="F:metal ion binding"/>
    <property type="evidence" value="ECO:0007669"/>
    <property type="project" value="UniProtKB-KW"/>
</dbReference>
<organism evidence="6 7">
    <name type="scientific">Clostridium homopropionicum DSM 5847</name>
    <dbReference type="NCBI Taxonomy" id="1121318"/>
    <lineage>
        <taxon>Bacteria</taxon>
        <taxon>Bacillati</taxon>
        <taxon>Bacillota</taxon>
        <taxon>Clostridia</taxon>
        <taxon>Eubacteriales</taxon>
        <taxon>Clostridiaceae</taxon>
        <taxon>Clostridium</taxon>
    </lineage>
</organism>
<dbReference type="EC" id="4.1.99.18" evidence="6"/>
<evidence type="ECO:0000256" key="2">
    <source>
        <dbReference type="ARBA" id="ARBA00022723"/>
    </source>
</evidence>
<dbReference type="Gene3D" id="3.20.20.70">
    <property type="entry name" value="Aldolase class I"/>
    <property type="match status" value="1"/>
</dbReference>
<keyword evidence="7" id="KW-1185">Reference proteome</keyword>
<dbReference type="PANTHER" id="PTHR11228">
    <property type="entry name" value="RADICAL SAM DOMAIN PROTEIN"/>
    <property type="match status" value="1"/>
</dbReference>
<dbReference type="PANTHER" id="PTHR11228:SF7">
    <property type="entry name" value="PQQA PEPTIDE CYCLASE"/>
    <property type="match status" value="1"/>
</dbReference>
<dbReference type="EMBL" id="LHUR01000042">
    <property type="protein sequence ID" value="KOA18456.1"/>
    <property type="molecule type" value="Genomic_DNA"/>
</dbReference>